<dbReference type="Gene3D" id="1.25.40.10">
    <property type="entry name" value="Tetratricopeptide repeat domain"/>
    <property type="match status" value="1"/>
</dbReference>
<dbReference type="InterPro" id="IPR011990">
    <property type="entry name" value="TPR-like_helical_dom_sf"/>
</dbReference>
<evidence type="ECO:0000313" key="16">
    <source>
        <dbReference type="Proteomes" id="UP000051952"/>
    </source>
</evidence>
<dbReference type="Proteomes" id="UP000051952">
    <property type="component" value="Unassembled WGS sequence"/>
</dbReference>
<feature type="domain" description="PRORP" evidence="14">
    <location>
        <begin position="366"/>
        <end position="539"/>
    </location>
</feature>
<keyword evidence="13" id="KW-0496">Mitochondrion</keyword>
<reference evidence="16" key="1">
    <citation type="submission" date="2015-09" db="EMBL/GenBank/DDBJ databases">
        <authorList>
            <consortium name="Pathogen Informatics"/>
        </authorList>
    </citation>
    <scope>NUCLEOTIDE SEQUENCE [LARGE SCALE GENOMIC DNA]</scope>
    <source>
        <strain evidence="16">Lake Konstanz</strain>
    </source>
</reference>
<evidence type="ECO:0000256" key="9">
    <source>
        <dbReference type="ARBA" id="ARBA00022801"/>
    </source>
</evidence>
<evidence type="ECO:0000256" key="1">
    <source>
        <dbReference type="ARBA" id="ARBA00000928"/>
    </source>
</evidence>
<dbReference type="EMBL" id="CYKH01000145">
    <property type="protein sequence ID" value="CUE73241.1"/>
    <property type="molecule type" value="Genomic_DNA"/>
</dbReference>
<evidence type="ECO:0000256" key="7">
    <source>
        <dbReference type="ARBA" id="ARBA00022722"/>
    </source>
</evidence>
<evidence type="ECO:0000256" key="6">
    <source>
        <dbReference type="ARBA" id="ARBA00022694"/>
    </source>
</evidence>
<comment type="subcellular location">
    <subcellularLocation>
        <location evidence="3">Mitochondrion</location>
    </subcellularLocation>
</comment>
<keyword evidence="8" id="KW-0479">Metal-binding</keyword>
<dbReference type="InterPro" id="IPR031595">
    <property type="entry name" value="PRORP_C"/>
</dbReference>
<evidence type="ECO:0000256" key="8">
    <source>
        <dbReference type="ARBA" id="ARBA00022723"/>
    </source>
</evidence>
<evidence type="ECO:0000256" key="12">
    <source>
        <dbReference type="ARBA" id="ARBA00022946"/>
    </source>
</evidence>
<comment type="similarity">
    <text evidence="4">Belongs to the PPR family. P subfamily.</text>
</comment>
<keyword evidence="6" id="KW-0819">tRNA processing</keyword>
<accession>A0A0S4IT05</accession>
<dbReference type="GO" id="GO:0046872">
    <property type="term" value="F:metal ion binding"/>
    <property type="evidence" value="ECO:0007669"/>
    <property type="project" value="UniProtKB-KW"/>
</dbReference>
<keyword evidence="10" id="KW-0862">Zinc</keyword>
<dbReference type="Pfam" id="PF16953">
    <property type="entry name" value="PRORP"/>
    <property type="match status" value="1"/>
</dbReference>
<evidence type="ECO:0000256" key="13">
    <source>
        <dbReference type="ARBA" id="ARBA00023128"/>
    </source>
</evidence>
<keyword evidence="9" id="KW-0378">Hydrolase</keyword>
<evidence type="ECO:0000259" key="14">
    <source>
        <dbReference type="Pfam" id="PF16953"/>
    </source>
</evidence>
<comment type="cofactor">
    <cofactor evidence="2">
        <name>Mg(2+)</name>
        <dbReference type="ChEBI" id="CHEBI:18420"/>
    </cofactor>
</comment>
<dbReference type="VEuPathDB" id="TriTrypDB:BSAL_54975"/>
<dbReference type="AlphaFoldDB" id="A0A0S4IT05"/>
<proteinExistence type="inferred from homology"/>
<gene>
    <name evidence="15" type="ORF">BSAL_54975</name>
</gene>
<protein>
    <recommendedName>
        <fullName evidence="5">ribonuclease P</fullName>
        <ecNumber evidence="5">3.1.26.5</ecNumber>
    </recommendedName>
</protein>
<dbReference type="PANTHER" id="PTHR13547:SF1">
    <property type="entry name" value="MITOCHONDRIAL RIBONUCLEASE P CATALYTIC SUBUNIT"/>
    <property type="match status" value="1"/>
</dbReference>
<dbReference type="OMA" id="QLVRWKS"/>
<dbReference type="EC" id="3.1.26.5" evidence="5"/>
<evidence type="ECO:0000256" key="3">
    <source>
        <dbReference type="ARBA" id="ARBA00004173"/>
    </source>
</evidence>
<evidence type="ECO:0000256" key="11">
    <source>
        <dbReference type="ARBA" id="ARBA00022842"/>
    </source>
</evidence>
<dbReference type="GO" id="GO:0005739">
    <property type="term" value="C:mitochondrion"/>
    <property type="evidence" value="ECO:0007669"/>
    <property type="project" value="UniProtKB-SubCell"/>
</dbReference>
<sequence length="541" mass="60509">MRLWLRLWRVAPISTHCTLRFSCEKLNQGIAPPEGKSKKRVRHPIDGFIAAGDMTAAFAALQSIPANELNPKHVAAVLHMTEKEGHRDMTAVIVERIVRSNSSMWDENILSVWLRHQCHSGDFQAAWATASMIASRSGGLWKKRNLSPLLAFACLSGQRANVMELLHHARTCSVPLDVDDVHVLVRYFSSTHEPLTTLHHLLQLVVEYLPHINGETASFLEHWCKAVGGVTAATTCVDPSSGMCACCGTQMHGLPFTAEHKEKVLEGIRVAAGVTRRNDAALAARRKRSFEAWTKSMITFAPLQTADILIDGANVGYYGLSSWYHIVKEEMVKHCTAHFPDRLARLHKGTTWSKKLPFVDVPVSMELIDEAMSQAKAAGLRPLLLLHERHVEPHNMFPKAHAILNKWKAANEVITTPGGLNDDVCWLHAAITRCTPTDVGATTGQRPDLLVLTNDAMRDHHFQLLHQRSFVAWRGRHQVKFSCVRENECTRVQMTPPSTFTSCIQHNVARCAWHLPVIEATVGETVPELEDKNTTQWLCIR</sequence>
<keyword evidence="16" id="KW-1185">Reference proteome</keyword>
<dbReference type="GO" id="GO:0004526">
    <property type="term" value="F:ribonuclease P activity"/>
    <property type="evidence" value="ECO:0007669"/>
    <property type="project" value="UniProtKB-EC"/>
</dbReference>
<keyword evidence="11" id="KW-0460">Magnesium</keyword>
<evidence type="ECO:0000256" key="4">
    <source>
        <dbReference type="ARBA" id="ARBA00007626"/>
    </source>
</evidence>
<evidence type="ECO:0000313" key="15">
    <source>
        <dbReference type="EMBL" id="CUE73241.1"/>
    </source>
</evidence>
<evidence type="ECO:0000256" key="10">
    <source>
        <dbReference type="ARBA" id="ARBA00022833"/>
    </source>
</evidence>
<comment type="catalytic activity">
    <reaction evidence="1">
        <text>Endonucleolytic cleavage of RNA, removing 5'-extranucleotides from tRNA precursor.</text>
        <dbReference type="EC" id="3.1.26.5"/>
    </reaction>
</comment>
<dbReference type="GO" id="GO:0001682">
    <property type="term" value="P:tRNA 5'-leader removal"/>
    <property type="evidence" value="ECO:0007669"/>
    <property type="project" value="TreeGrafter"/>
</dbReference>
<keyword evidence="7" id="KW-0540">Nuclease</keyword>
<dbReference type="Gene3D" id="3.40.50.11980">
    <property type="match status" value="1"/>
</dbReference>
<dbReference type="PANTHER" id="PTHR13547">
    <property type="match status" value="1"/>
</dbReference>
<organism evidence="15 16">
    <name type="scientific">Bodo saltans</name>
    <name type="common">Flagellated protozoan</name>
    <dbReference type="NCBI Taxonomy" id="75058"/>
    <lineage>
        <taxon>Eukaryota</taxon>
        <taxon>Discoba</taxon>
        <taxon>Euglenozoa</taxon>
        <taxon>Kinetoplastea</taxon>
        <taxon>Metakinetoplastina</taxon>
        <taxon>Eubodonida</taxon>
        <taxon>Bodonidae</taxon>
        <taxon>Bodo</taxon>
    </lineage>
</organism>
<evidence type="ECO:0000256" key="5">
    <source>
        <dbReference type="ARBA" id="ARBA00012179"/>
    </source>
</evidence>
<keyword evidence="12" id="KW-0809">Transit peptide</keyword>
<evidence type="ECO:0000256" key="2">
    <source>
        <dbReference type="ARBA" id="ARBA00001946"/>
    </source>
</evidence>
<name>A0A0S4IT05_BODSA</name>
<dbReference type="OrthoDB" id="46913at2759"/>